<dbReference type="Gene3D" id="3.60.10.10">
    <property type="entry name" value="Endonuclease/exonuclease/phosphatase"/>
    <property type="match status" value="1"/>
</dbReference>
<dbReference type="Pfam" id="PF03372">
    <property type="entry name" value="Exo_endo_phos"/>
    <property type="match status" value="1"/>
</dbReference>
<dbReference type="Pfam" id="PF00078">
    <property type="entry name" value="RVT_1"/>
    <property type="match status" value="1"/>
</dbReference>
<dbReference type="Proteomes" id="UP000472265">
    <property type="component" value="Chromosome 12"/>
</dbReference>
<feature type="domain" description="Reverse transcriptase" evidence="1">
    <location>
        <begin position="498"/>
        <end position="768"/>
    </location>
</feature>
<organism evidence="2 3">
    <name type="scientific">Sparus aurata</name>
    <name type="common">Gilthead sea bream</name>
    <dbReference type="NCBI Taxonomy" id="8175"/>
    <lineage>
        <taxon>Eukaryota</taxon>
        <taxon>Metazoa</taxon>
        <taxon>Chordata</taxon>
        <taxon>Craniata</taxon>
        <taxon>Vertebrata</taxon>
        <taxon>Euteleostomi</taxon>
        <taxon>Actinopterygii</taxon>
        <taxon>Neopterygii</taxon>
        <taxon>Teleostei</taxon>
        <taxon>Neoteleostei</taxon>
        <taxon>Acanthomorphata</taxon>
        <taxon>Eupercaria</taxon>
        <taxon>Spariformes</taxon>
        <taxon>Sparidae</taxon>
        <taxon>Sparus</taxon>
    </lineage>
</organism>
<reference evidence="2" key="1">
    <citation type="submission" date="2021-04" db="EMBL/GenBank/DDBJ databases">
        <authorList>
            <consortium name="Wellcome Sanger Institute Data Sharing"/>
        </authorList>
    </citation>
    <scope>NUCLEOTIDE SEQUENCE [LARGE SCALE GENOMIC DNA]</scope>
</reference>
<dbReference type="InterPro" id="IPR036691">
    <property type="entry name" value="Endo/exonu/phosph_ase_sf"/>
</dbReference>
<dbReference type="PANTHER" id="PTHR31635">
    <property type="entry name" value="REVERSE TRANSCRIPTASE DOMAIN-CONTAINING PROTEIN-RELATED"/>
    <property type="match status" value="1"/>
</dbReference>
<protein>
    <recommendedName>
        <fullName evidence="1">Reverse transcriptase domain-containing protein</fullName>
    </recommendedName>
</protein>
<dbReference type="PANTHER" id="PTHR31635:SF196">
    <property type="entry name" value="REVERSE TRANSCRIPTASE DOMAIN-CONTAINING PROTEIN-RELATED"/>
    <property type="match status" value="1"/>
</dbReference>
<dbReference type="InterPro" id="IPR043502">
    <property type="entry name" value="DNA/RNA_pol_sf"/>
</dbReference>
<dbReference type="SUPFAM" id="SSF56219">
    <property type="entry name" value="DNase I-like"/>
    <property type="match status" value="1"/>
</dbReference>
<dbReference type="PROSITE" id="PS50878">
    <property type="entry name" value="RT_POL"/>
    <property type="match status" value="1"/>
</dbReference>
<keyword evidence="3" id="KW-1185">Reference proteome</keyword>
<dbReference type="GeneTree" id="ENSGT00940000163630"/>
<accession>A0A671V5Y5</accession>
<dbReference type="Ensembl" id="ENSSAUT00010022464.1">
    <property type="protein sequence ID" value="ENSSAUP00010021251.1"/>
    <property type="gene ID" value="ENSSAUG00010009440.1"/>
</dbReference>
<dbReference type="InParanoid" id="A0A671V5Y5"/>
<dbReference type="CDD" id="cd09076">
    <property type="entry name" value="L1-EN"/>
    <property type="match status" value="1"/>
</dbReference>
<proteinExistence type="predicted"/>
<dbReference type="SUPFAM" id="SSF56672">
    <property type="entry name" value="DNA/RNA polymerases"/>
    <property type="match status" value="1"/>
</dbReference>
<sequence>MTALNLISVNARGLNIPHKRTSVLEYLRKKNIDFAMIQESHLLCKDAGRLANRIYHPIATSSAATKSKGVMVLCKRKLKFDVIGSWVDDAGRIAIAKIRMDGKNIALISAYAPNVFDVAFYELLTKSLLDLTGFHVVLGADFNAVWDRSMDRTGGIESRDQRLASEALRQWATDTGMVDIWRMLNPSLKDFSFYSGRHRSFSRLDFIFVSRDLCQNTHNAYYIPVAWSDHKPIYCSVTVRPSSTKAPRWRFNSSLLGDEKFKAQFESNFREFLEFNVGSVSDPRILWEAVKGFVRSNTTLYASTRNKERAAKLEALELKYATLDASLQLNFNVHIALQKELIRKEINSLLRRRSEFLMHKTRQTYYFNSSKPSHLLAMKLRSDEHFADIFCIKDKDDTLQSDPKKVNASFASFYQELYNSDSNFNKHVCNNFLDSTKLSRLNNDDSAKLDGPITLQECEAAVKDMRKGRSPGPDGIPPEFYLVFWPLIGPLLVDMIQYSIKEGSFSRDVNSALISLLLKKGKDPVECSSYRPLSLLNADLKIYAKVLARRLQGHMTELVHSDQTGFIKSRLATDNVRRLLHVIDGVQGLSTPAAVLSLDAMKAFDRLEWPFLWSVLEFMGFGTPFINMIKVLYKNPKAVVLTGKTSSPPFPVSRGSRQGCPLSPLLFALSLEPLAQAIRNSPTISPISINGTHHHISLYADDVLLYLNNPVQCIPHVLSIFEHYGSLSGFKINWQKSALLPLNQAMCGAPIPASIPVTKNFIYLGIDIYPSIHTLTKNNFCNTLNKVVADLDRWSGLSNSLRGRVAIIKMNILPRINFVSSMLPLPPPSQYWSKLQSAITKFLWRGRRPRIKLTTMQRERQAGGLSLPNFKFYKWAFTLRPLLTWFRPDARVSWRALEEQKLAPYSFANILHSNISARQCRLRFGPIISYLLFIWRRVEKLAGCSPGWGPYSPIFNNDKLLIGSRPICFPDWERKNICTLGDIFGEGGLLTFQNICIKYCVPRTSFFFYLQLRTALKSNGVPLKGPLRPHSLHKLFHAARGTSGFVSRLYWFLLQHSYRPLALDAVWRRDVPDLKPTFDWDKVWANVSLASRNPDHQQIHYNFVHRVYLTPRKLHLMKVINDPTCTLCSSKVIGSFFHMYWECSPVAEFWKMVASNLSKLFKIRLPCLPATLILNDLTELGLTLDKRRALLAGLTAAKKLVATCWKPPHSLSFRVWVLTYLDIVYLELSIARVHGAKESAIKAWHSLLTALRGFWV</sequence>
<evidence type="ECO:0000313" key="2">
    <source>
        <dbReference type="Ensembl" id="ENSSAUP00010021251.1"/>
    </source>
</evidence>
<evidence type="ECO:0000259" key="1">
    <source>
        <dbReference type="PROSITE" id="PS50878"/>
    </source>
</evidence>
<reference evidence="2" key="2">
    <citation type="submission" date="2025-08" db="UniProtKB">
        <authorList>
            <consortium name="Ensembl"/>
        </authorList>
    </citation>
    <scope>IDENTIFICATION</scope>
</reference>
<dbReference type="InterPro" id="IPR005135">
    <property type="entry name" value="Endo/exonuclease/phosphatase"/>
</dbReference>
<dbReference type="GO" id="GO:0003824">
    <property type="term" value="F:catalytic activity"/>
    <property type="evidence" value="ECO:0007669"/>
    <property type="project" value="InterPro"/>
</dbReference>
<dbReference type="InterPro" id="IPR000477">
    <property type="entry name" value="RT_dom"/>
</dbReference>
<dbReference type="AlphaFoldDB" id="A0A671V5Y5"/>
<evidence type="ECO:0000313" key="3">
    <source>
        <dbReference type="Proteomes" id="UP000472265"/>
    </source>
</evidence>
<dbReference type="CDD" id="cd01650">
    <property type="entry name" value="RT_nLTR_like"/>
    <property type="match status" value="1"/>
</dbReference>
<name>A0A671V5Y5_SPAAU</name>
<reference evidence="2" key="3">
    <citation type="submission" date="2025-09" db="UniProtKB">
        <authorList>
            <consortium name="Ensembl"/>
        </authorList>
    </citation>
    <scope>IDENTIFICATION</scope>
</reference>
<dbReference type="OMA" id="MRIRAND"/>